<dbReference type="PANTHER" id="PTHR18879">
    <property type="entry name" value="CENTROSOMAL PROTEIN OF 290 KDA"/>
    <property type="match status" value="1"/>
</dbReference>
<feature type="compositionally biased region" description="Polar residues" evidence="9">
    <location>
        <begin position="288"/>
        <end position="305"/>
    </location>
</feature>
<sequence>METDWREIIRFSQKELKQNEKEKLCESLSWMEADDIELNFSDLKTLFKLCQDILKYKTEQVNSLIGKSKKKVKMKEKGTITDSPIINSDSVLETIAHQEEVIKANKEVLEQLYVDIAELEGRKTKYNERNLSQQDSDSSRNTLSEMNSIAQLENEISKRNKHISKLLGDVKILEEENTSLKHKLSIFKNKLKEATLLIENLTEQLFEFNKNNANLKEHLGRTELEKTNLYMELESLKNEINNKDLKYEKIEEDTKNKVLELKNILKCQTEEIKRLTNENRQIKEDLKLTSNKIESPNEVKQNTSPEESKMKELQAKLSEASDQIMKSARLIQSLTNENKQLKSIIDDISNNSLSEQKNESDDGKEKNMIIKLNKKIKKLNDALQCSENMLSLREEELTETTEQLQLLKSDEGINSLIEGIKKKKRDLRIKDEGIKKLVNEVNDLNQIINDLQLENEAMREKLQLPLNEQVHTFGILKKYSDIEKNNRELSKKVKKYEDKLISLEIDNHEKNKIISNLKAIMEAEKLNKNVNYQKLPHNQETDNEYQTKHANIQEIIEENEGLRNGLTEILDFLKNNSNTSSGILALECPSLDAVLHAMEAQKSAGWFSPHMKTVMELKAALGSKDALMRALHESRNETFKVMAKLSEEEQKSSELVKTLQEVKNDINKDTEDVISNISDVSIGEFGYWKQTNNENIDFHNENDVQTFIFKGNVWFENQCKQVIQYFQNKFTILFDKFNTLTIKTADDSNKWRIKEEHYKAEIENLKSQIAENEDDTSNHSPGLISTTKPNLVDRKYTFLEDSYKRIRTLNENITNEFLENKKERLNETYEYETKIQNLIQSVIDLSDKLRNSVPCSLFLKQNAILNKSILQNRYILEDKTRKYIFSEDLLKRLEKDKFEILENIRRDTNLNSSERNKSVNEIILDNDHTILQKQLQQMCIELQNKNDQIEKLEKTILDLQTSQSEIIDKTLHLEPCENVIFLQKQVEKLNEENITIKKQSKNVGIKLDNVILELQAYKNKELINNKEINILRHQILDLQSTSDTKATIARISGEVLLAQMQSSENQNKIEALKLALSREKELRAETEEILINRQKIFDIYTDRYNISLRNTNEIINILRQQYHGSLPLLSFENFVNKLEELQLKSDKLTETLNEVEDLQSTLITKHSVYNQILDLSSAKCLEDEDTCQHKIKNIISEETQKLEIEHYKKKVESLEQLHKELLKRYALLEKTLISVNQGFKVRDSLTPNVYHRKEKEPIGLEILDVQSDDDTSSRRSRTQTLSQPKVKANIVNEDNITQIETKKEQETQTLLITCNVKSIQTENCENNVNSNSLVENLLLENKEKDLIISEITATAKQRWQEILQLRKEKDEINMKLGNITDSNKQKDELNKTLQTIQESLKQQINNLKSNQLMEINKLNETMNTENQALLMEVKKIENDKNEIITEYRQLLSKERDDYASSIKNLQIKLKDLQTKLDERETQAITSQTEVNKETNNKFAVKICDLEDKCFKLQSELDGYKGNFQNQQGELERWKNLASERLHKMEQMGAQLKERHAQEVESYIAENQHWLIQLKETQREHLELRSRLTEQKTLHIKQLTEKDNQIEQLRSVINNLKTQIVNMQTMLTNNDPSFDLSAIVEVDEVSDAVSHQGSDKLELKFESTVDINEAQDDFAKLPCSSTAIWQEPLLERLRREKQLMGKQNAILRRQIKILAARERRSRLDAQNLRNQVFRITTTGNKVPSAESAALQSKIASLQAQLTSARRDAHSNVALWDKWKRSQQAADRWQARYEEKCQEVKKLETTLNLSKSAVNRLEKEKRILLSRLGDEKHENRLAIEKQEIERSEKASSRSEECVSPVAVSTRALLERIEAQQRRIAALEIAERGNETLVSEYEKSLAEITSLKGQVLKLESTLLEAQIRSPLKPTSDTQPEIQYWRNYCDMLKEENMQLTLKVNSMENIPTSAHQHRVNDLEQTVLTLRGLVSKLQADQKSSTTSIQKRGESRPSSGRCGSDKVRSQIESYRIEISNLKRSILEKDALLEKSKDMLKIAAEREEELLRENMLLRRRLDQLTEGNEGFMSA</sequence>
<comment type="caution">
    <text evidence="10">The sequence shown here is derived from an EMBL/GenBank/DDBJ whole genome shotgun (WGS) entry which is preliminary data.</text>
</comment>
<evidence type="ECO:0000256" key="4">
    <source>
        <dbReference type="ARBA" id="ARBA00022794"/>
    </source>
</evidence>
<organism evidence="10 11">
    <name type="scientific">Euphydryas editha</name>
    <name type="common">Edith's checkerspot</name>
    <dbReference type="NCBI Taxonomy" id="104508"/>
    <lineage>
        <taxon>Eukaryota</taxon>
        <taxon>Metazoa</taxon>
        <taxon>Ecdysozoa</taxon>
        <taxon>Arthropoda</taxon>
        <taxon>Hexapoda</taxon>
        <taxon>Insecta</taxon>
        <taxon>Pterygota</taxon>
        <taxon>Neoptera</taxon>
        <taxon>Endopterygota</taxon>
        <taxon>Lepidoptera</taxon>
        <taxon>Glossata</taxon>
        <taxon>Ditrysia</taxon>
        <taxon>Papilionoidea</taxon>
        <taxon>Nymphalidae</taxon>
        <taxon>Nymphalinae</taxon>
        <taxon>Euphydryas</taxon>
    </lineage>
</organism>
<evidence type="ECO:0000256" key="5">
    <source>
        <dbReference type="ARBA" id="ARBA00023054"/>
    </source>
</evidence>
<feature type="coiled-coil region" evidence="8">
    <location>
        <begin position="1131"/>
        <end position="1161"/>
    </location>
</feature>
<keyword evidence="4" id="KW-0970">Cilium biogenesis/degradation</keyword>
<protein>
    <recommendedName>
        <fullName evidence="12">Centrosomal protein of 290kDa coiled-coil region domain-containing protein</fullName>
    </recommendedName>
</protein>
<keyword evidence="6" id="KW-0206">Cytoskeleton</keyword>
<feature type="coiled-coil region" evidence="8">
    <location>
        <begin position="434"/>
        <end position="506"/>
    </location>
</feature>
<evidence type="ECO:0000256" key="2">
    <source>
        <dbReference type="ARBA" id="ARBA00004300"/>
    </source>
</evidence>
<dbReference type="GO" id="GO:1905515">
    <property type="term" value="P:non-motile cilium assembly"/>
    <property type="evidence" value="ECO:0007669"/>
    <property type="project" value="TreeGrafter"/>
</dbReference>
<dbReference type="EMBL" id="CAKOGL010000028">
    <property type="protein sequence ID" value="CAH2105670.1"/>
    <property type="molecule type" value="Genomic_DNA"/>
</dbReference>
<evidence type="ECO:0000313" key="10">
    <source>
        <dbReference type="EMBL" id="CAH2105670.1"/>
    </source>
</evidence>
<dbReference type="InterPro" id="IPR026201">
    <property type="entry name" value="Cep290"/>
</dbReference>
<feature type="coiled-coil region" evidence="8">
    <location>
        <begin position="748"/>
        <end position="775"/>
    </location>
</feature>
<dbReference type="GO" id="GO:1905349">
    <property type="term" value="P:ciliary transition zone assembly"/>
    <property type="evidence" value="ECO:0007669"/>
    <property type="project" value="TreeGrafter"/>
</dbReference>
<dbReference type="GO" id="GO:0097711">
    <property type="term" value="P:ciliary basal body-plasma membrane docking"/>
    <property type="evidence" value="ECO:0007669"/>
    <property type="project" value="TreeGrafter"/>
</dbReference>
<comment type="subcellular location">
    <subcellularLocation>
        <location evidence="1">Cytoplasm</location>
        <location evidence="1">Cytoskeleton</location>
        <location evidence="1">Cilium basal body</location>
    </subcellularLocation>
    <subcellularLocation>
        <location evidence="2">Cytoplasm</location>
        <location evidence="2">Cytoskeleton</location>
        <location evidence="2">Microtubule organizing center</location>
        <location evidence="2">Centrosome</location>
    </subcellularLocation>
</comment>
<evidence type="ECO:0008006" key="12">
    <source>
        <dbReference type="Google" id="ProtNLM"/>
    </source>
</evidence>
<evidence type="ECO:0000256" key="8">
    <source>
        <dbReference type="SAM" id="Coils"/>
    </source>
</evidence>
<evidence type="ECO:0000256" key="1">
    <source>
        <dbReference type="ARBA" id="ARBA00004120"/>
    </source>
</evidence>
<reference evidence="10" key="1">
    <citation type="submission" date="2022-03" db="EMBL/GenBank/DDBJ databases">
        <authorList>
            <person name="Tunstrom K."/>
        </authorList>
    </citation>
    <scope>NUCLEOTIDE SEQUENCE</scope>
</reference>
<keyword evidence="7" id="KW-0966">Cell projection</keyword>
<feature type="coiled-coil region" evidence="8">
    <location>
        <begin position="932"/>
        <end position="999"/>
    </location>
</feature>
<evidence type="ECO:0000256" key="3">
    <source>
        <dbReference type="ARBA" id="ARBA00022490"/>
    </source>
</evidence>
<proteinExistence type="predicted"/>
<accession>A0AAU9V7E8</accession>
<keyword evidence="11" id="KW-1185">Reference proteome</keyword>
<feature type="coiled-coil region" evidence="8">
    <location>
        <begin position="1379"/>
        <end position="1482"/>
    </location>
</feature>
<gene>
    <name evidence="10" type="ORF">EEDITHA_LOCUS19902</name>
</gene>
<evidence type="ECO:0000313" key="11">
    <source>
        <dbReference type="Proteomes" id="UP001153954"/>
    </source>
</evidence>
<keyword evidence="5 8" id="KW-0175">Coiled coil</keyword>
<evidence type="ECO:0000256" key="6">
    <source>
        <dbReference type="ARBA" id="ARBA00023212"/>
    </source>
</evidence>
<name>A0AAU9V7E8_EUPED</name>
<evidence type="ECO:0000256" key="9">
    <source>
        <dbReference type="SAM" id="MobiDB-lite"/>
    </source>
</evidence>
<dbReference type="Proteomes" id="UP001153954">
    <property type="component" value="Unassembled WGS sequence"/>
</dbReference>
<evidence type="ECO:0000256" key="7">
    <source>
        <dbReference type="ARBA" id="ARBA00023273"/>
    </source>
</evidence>
<feature type="region of interest" description="Disordered" evidence="9">
    <location>
        <begin position="287"/>
        <end position="311"/>
    </location>
</feature>
<dbReference type="GO" id="GO:0035869">
    <property type="term" value="C:ciliary transition zone"/>
    <property type="evidence" value="ECO:0007669"/>
    <property type="project" value="TreeGrafter"/>
</dbReference>
<keyword evidence="3" id="KW-0963">Cytoplasm</keyword>
<dbReference type="GO" id="GO:0034451">
    <property type="term" value="C:centriolar satellite"/>
    <property type="evidence" value="ECO:0007669"/>
    <property type="project" value="TreeGrafter"/>
</dbReference>
<feature type="coiled-coil region" evidence="8">
    <location>
        <begin position="1746"/>
        <end position="1883"/>
    </location>
</feature>
<dbReference type="PANTHER" id="PTHR18879:SF20">
    <property type="entry name" value="CENTROSOMAL PROTEIN OF 290 KDA"/>
    <property type="match status" value="1"/>
</dbReference>
<feature type="coiled-coil region" evidence="8">
    <location>
        <begin position="1197"/>
        <end position="1231"/>
    </location>
</feature>
<feature type="coiled-coil region" evidence="8">
    <location>
        <begin position="1573"/>
        <end position="1625"/>
    </location>
</feature>
<feature type="region of interest" description="Disordered" evidence="9">
    <location>
        <begin position="1991"/>
        <end position="2016"/>
    </location>
</feature>